<accession>A0A7C9RD67</accession>
<feature type="transmembrane region" description="Helical" evidence="1">
    <location>
        <begin position="7"/>
        <end position="26"/>
    </location>
</feature>
<organism evidence="2 3">
    <name type="scientific">Candidatus Afipia apatlaquensis</name>
    <dbReference type="NCBI Taxonomy" id="2712852"/>
    <lineage>
        <taxon>Bacteria</taxon>
        <taxon>Pseudomonadati</taxon>
        <taxon>Pseudomonadota</taxon>
        <taxon>Alphaproteobacteria</taxon>
        <taxon>Hyphomicrobiales</taxon>
        <taxon>Nitrobacteraceae</taxon>
        <taxon>Afipia</taxon>
    </lineage>
</organism>
<dbReference type="EMBL" id="JAAMRR010000062">
    <property type="protein sequence ID" value="NGX93901.1"/>
    <property type="molecule type" value="Genomic_DNA"/>
</dbReference>
<keyword evidence="1" id="KW-1133">Transmembrane helix</keyword>
<evidence type="ECO:0000256" key="1">
    <source>
        <dbReference type="SAM" id="Phobius"/>
    </source>
</evidence>
<keyword evidence="1" id="KW-0472">Membrane</keyword>
<keyword evidence="1" id="KW-0812">Transmembrane</keyword>
<reference evidence="2" key="1">
    <citation type="submission" date="2020-02" db="EMBL/GenBank/DDBJ databases">
        <title>Draft genome sequence of Candidatus Afipia apatlaquensis IBT-C3, a potential strain for decolorization of textile dyes.</title>
        <authorList>
            <person name="Sanchez-Reyes A."/>
            <person name="Breton-Deval L."/>
            <person name="Mangelson H."/>
            <person name="Sanchez-Flores A."/>
        </authorList>
    </citation>
    <scope>NUCLEOTIDE SEQUENCE [LARGE SCALE GENOMIC DNA]</scope>
    <source>
        <strain evidence="2">IBT-C3</strain>
    </source>
</reference>
<dbReference type="Proteomes" id="UP000480266">
    <property type="component" value="Unassembled WGS sequence"/>
</dbReference>
<evidence type="ECO:0000313" key="3">
    <source>
        <dbReference type="Proteomes" id="UP000480266"/>
    </source>
</evidence>
<comment type="caution">
    <text evidence="2">The sequence shown here is derived from an EMBL/GenBank/DDBJ whole genome shotgun (WGS) entry which is preliminary data.</text>
</comment>
<gene>
    <name evidence="2" type="ORF">G4V63_01195</name>
</gene>
<keyword evidence="3" id="KW-1185">Reference proteome</keyword>
<dbReference type="AlphaFoldDB" id="A0A7C9RD67"/>
<evidence type="ECO:0008006" key="4">
    <source>
        <dbReference type="Google" id="ProtNLM"/>
    </source>
</evidence>
<protein>
    <recommendedName>
        <fullName evidence="4">Spy/CpxP family protein refolding chaperone</fullName>
    </recommendedName>
</protein>
<sequence length="220" mass="24273">MAIRTTYLVLIGGAGTLAAVGGWLLGDQLFFQRASASLTPDEPVFEARYPVSNAMMKQDRVIASPAPPTENTDTGVPNDMVETARAWLNAPVTLPRRLTAKSEKPSRLFLNDTQIAGIKKRLNLTPAQQKYWQPVETAMREVTLQIEDYQKRLKKDRDDSFDTQSDAIARLKTATRAFYAQLNGTQKNDLALLVRMAGLGPAFAELTGTKAAKNDSEDSR</sequence>
<name>A0A7C9RD67_9BRAD</name>
<evidence type="ECO:0000313" key="2">
    <source>
        <dbReference type="EMBL" id="NGX93901.1"/>
    </source>
</evidence>
<proteinExistence type="predicted"/>